<feature type="transmembrane region" description="Helical" evidence="1">
    <location>
        <begin position="318"/>
        <end position="340"/>
    </location>
</feature>
<proteinExistence type="predicted"/>
<gene>
    <name evidence="2" type="ORF">Maes01_00673</name>
</gene>
<feature type="transmembrane region" description="Helical" evidence="1">
    <location>
        <begin position="360"/>
        <end position="381"/>
    </location>
</feature>
<comment type="caution">
    <text evidence="2">The sequence shown here is derived from an EMBL/GenBank/DDBJ whole genome shotgun (WGS) entry which is preliminary data.</text>
</comment>
<accession>A0ABP9WLN7</accession>
<organism evidence="2 3">
    <name type="scientific">Microbulbifer aestuariivivens</name>
    <dbReference type="NCBI Taxonomy" id="1908308"/>
    <lineage>
        <taxon>Bacteria</taxon>
        <taxon>Pseudomonadati</taxon>
        <taxon>Pseudomonadota</taxon>
        <taxon>Gammaproteobacteria</taxon>
        <taxon>Cellvibrionales</taxon>
        <taxon>Microbulbiferaceae</taxon>
        <taxon>Microbulbifer</taxon>
    </lineage>
</organism>
<dbReference type="RefSeq" id="WP_345548860.1">
    <property type="nucleotide sequence ID" value="NZ_BAABRT010000004.1"/>
</dbReference>
<feature type="transmembrane region" description="Helical" evidence="1">
    <location>
        <begin position="237"/>
        <end position="258"/>
    </location>
</feature>
<feature type="transmembrane region" description="Helical" evidence="1">
    <location>
        <begin position="278"/>
        <end position="297"/>
    </location>
</feature>
<reference evidence="2 3" key="1">
    <citation type="submission" date="2024-02" db="EMBL/GenBank/DDBJ databases">
        <title>Microbulbifer aestuariivivens NBRC 112533.</title>
        <authorList>
            <person name="Ichikawa N."/>
            <person name="Katano-Makiyama Y."/>
            <person name="Hidaka K."/>
        </authorList>
    </citation>
    <scope>NUCLEOTIDE SEQUENCE [LARGE SCALE GENOMIC DNA]</scope>
    <source>
        <strain evidence="2 3">NBRC 112533</strain>
    </source>
</reference>
<dbReference type="EMBL" id="BAABRT010000004">
    <property type="protein sequence ID" value="GAA5524119.1"/>
    <property type="molecule type" value="Genomic_DNA"/>
</dbReference>
<keyword evidence="1" id="KW-0472">Membrane</keyword>
<keyword evidence="1" id="KW-1133">Transmembrane helix</keyword>
<evidence type="ECO:0000313" key="2">
    <source>
        <dbReference type="EMBL" id="GAA5524119.1"/>
    </source>
</evidence>
<keyword evidence="1" id="KW-0812">Transmembrane</keyword>
<dbReference type="Proteomes" id="UP001408594">
    <property type="component" value="Unassembled WGS sequence"/>
</dbReference>
<keyword evidence="3" id="KW-1185">Reference proteome</keyword>
<evidence type="ECO:0000256" key="1">
    <source>
        <dbReference type="SAM" id="Phobius"/>
    </source>
</evidence>
<protein>
    <submittedName>
        <fullName evidence="2">Uncharacterized protein</fullName>
    </submittedName>
</protein>
<feature type="transmembrane region" description="Helical" evidence="1">
    <location>
        <begin position="393"/>
        <end position="413"/>
    </location>
</feature>
<sequence length="458" mass="49559">MQGLFDSLPLWLWFLLALLALFAARGPVHNSVAALARLIHQLLRLAASAVTSAEKRLQRRNSEVLLAREREALEWQIDRQFTRVEATVKRELSRYSALHRRLTEQLSAVDEDYIRSAELPPEPTNWSKAIKAVADIPAKEDPVVGDVLEIIHSSMRKAESKALEAYRESTRERHLLLKRMMPGWRRILSALGQVNRNVESVIQRSQVLDTHMQRYEALLQEGEGESHRLTISAMAQFLLSSLMLGVAVAAALLNVSLIGPSLQVVLGSGSADFPLAPVAAVVLVALQVAVGLLMLESQRITHLFPAVGALADGVRTRLLWILLALLGLLGLLGAVLASGVGGLSGVDAGGSETAAVASGWAAAIRAGLALLLPMALTFTAIPLQSFLASLRAVAGVCGVFVLRLFALALRVLGALVSRVGVLLVRLYDIVIFLPLWLEAKWASRRAPLPTSTAKSAEQ</sequence>
<evidence type="ECO:0000313" key="3">
    <source>
        <dbReference type="Proteomes" id="UP001408594"/>
    </source>
</evidence>
<name>A0ABP9WLN7_9GAMM</name>
<feature type="transmembrane region" description="Helical" evidence="1">
    <location>
        <begin position="419"/>
        <end position="437"/>
    </location>
</feature>